<proteinExistence type="predicted"/>
<feature type="compositionally biased region" description="Gly residues" evidence="1">
    <location>
        <begin position="521"/>
        <end position="542"/>
    </location>
</feature>
<evidence type="ECO:0008006" key="4">
    <source>
        <dbReference type="Google" id="ProtNLM"/>
    </source>
</evidence>
<feature type="region of interest" description="Disordered" evidence="1">
    <location>
        <begin position="487"/>
        <end position="597"/>
    </location>
</feature>
<reference evidence="2 3" key="1">
    <citation type="journal article" date="2016" name="Nat. Commun.">
        <title>Thousands of microbial genomes shed light on interconnected biogeochemical processes in an aquifer system.</title>
        <authorList>
            <person name="Anantharaman K."/>
            <person name="Brown C.T."/>
            <person name="Hug L.A."/>
            <person name="Sharon I."/>
            <person name="Castelle C.J."/>
            <person name="Probst A.J."/>
            <person name="Thomas B.C."/>
            <person name="Singh A."/>
            <person name="Wilkins M.J."/>
            <person name="Karaoz U."/>
            <person name="Brodie E.L."/>
            <person name="Williams K.H."/>
            <person name="Hubbard S.S."/>
            <person name="Banfield J.F."/>
        </authorList>
    </citation>
    <scope>NUCLEOTIDE SEQUENCE [LARGE SCALE GENOMIC DNA]</scope>
</reference>
<evidence type="ECO:0000313" key="2">
    <source>
        <dbReference type="EMBL" id="OHA27188.1"/>
    </source>
</evidence>
<gene>
    <name evidence="2" type="ORF">A3D56_01900</name>
</gene>
<feature type="compositionally biased region" description="Low complexity" evidence="1">
    <location>
        <begin position="543"/>
        <end position="552"/>
    </location>
</feature>
<name>A0A1G2MTH7_9BACT</name>
<dbReference type="EMBL" id="MHRP01000020">
    <property type="protein sequence ID" value="OHA27188.1"/>
    <property type="molecule type" value="Genomic_DNA"/>
</dbReference>
<dbReference type="Proteomes" id="UP000177943">
    <property type="component" value="Unassembled WGS sequence"/>
</dbReference>
<sequence length="668" mass="65760">MKKTLFGLIILLLIGGAYYIYNSGLGLDEGVVYASDTTLPGDTVINSGERITLKDGATLTVEGNLNINGELECDNGPLNLVVLGSVSAGGQITCQGEGGLNIIAQNNITFSDDTEVVSDGSVQITSNASKIAKSEEAIEAIYNETGENSGEGTRIGPMIEGGTVGSGVSSAMPQSSQKSPIAFLGLVKIAAAQEESARDKEGNELPGVVISGTWTIGEGGAPPAGVEVGTPGKKVKKIILNFDFGDNGKVTLKNFHLVGPKGRAGESDEGTSCNAKGGDGEDAFRFRVQAKDITLDNFRLELGDGGEGGFAETSKDCDPGIARGGKGGEAGNFKMTAIGAIQINSFHIVPGRGGVGGAAIGNGRDGLNACPGTKGGDATATGGDGGKNKKELAVAGGVSGIGKVTIDTVVGGFGGDATASPGKGGDGSACKCNGGNGGKGTATAGKGGDASLSGIAGTSEGGDGGNASSFGAVGGVGGSCAVNQPKGGNGGKGGDAKSTFGKGGNAVTKGSDGEVKDETGGDGGNGGDGCGFGRGGKGGAGNPPGKNGADGKLICSDEKPKTAPDSGGSGVTPGKEVKSTGGSGDSTGDETGGETPKQPKFIQAIKYQNKYLPVSELIIEDEVGCGADHWHAARGVVTATDGTQVFDPGPQCGYGKVRDLPATQVEVP</sequence>
<accession>A0A1G2MTH7</accession>
<dbReference type="AlphaFoldDB" id="A0A1G2MTH7"/>
<evidence type="ECO:0000256" key="1">
    <source>
        <dbReference type="SAM" id="MobiDB-lite"/>
    </source>
</evidence>
<evidence type="ECO:0000313" key="3">
    <source>
        <dbReference type="Proteomes" id="UP000177943"/>
    </source>
</evidence>
<protein>
    <recommendedName>
        <fullName evidence="4">PE-PGRS family protein</fullName>
    </recommendedName>
</protein>
<organism evidence="2 3">
    <name type="scientific">Candidatus Taylorbacteria bacterium RIFCSPHIGHO2_02_FULL_45_35</name>
    <dbReference type="NCBI Taxonomy" id="1802311"/>
    <lineage>
        <taxon>Bacteria</taxon>
        <taxon>Candidatus Tayloriibacteriota</taxon>
    </lineage>
</organism>
<comment type="caution">
    <text evidence="2">The sequence shown here is derived from an EMBL/GenBank/DDBJ whole genome shotgun (WGS) entry which is preliminary data.</text>
</comment>